<feature type="transmembrane region" description="Helical" evidence="1">
    <location>
        <begin position="87"/>
        <end position="107"/>
    </location>
</feature>
<evidence type="ECO:0000256" key="1">
    <source>
        <dbReference type="SAM" id="Phobius"/>
    </source>
</evidence>
<proteinExistence type="predicted"/>
<keyword evidence="1" id="KW-0472">Membrane</keyword>
<dbReference type="EMBL" id="OIVN01000143">
    <property type="protein sequence ID" value="SPC75068.1"/>
    <property type="molecule type" value="Genomic_DNA"/>
</dbReference>
<feature type="transmembrane region" description="Helical" evidence="1">
    <location>
        <begin position="122"/>
        <end position="145"/>
    </location>
</feature>
<gene>
    <name evidence="2" type="ORF">FSB_LOCUS2950</name>
</gene>
<name>A0A2N9EJX3_FAGSY</name>
<protein>
    <recommendedName>
        <fullName evidence="3">Transmembrane protein</fullName>
    </recommendedName>
</protein>
<reference evidence="2" key="1">
    <citation type="submission" date="2018-02" db="EMBL/GenBank/DDBJ databases">
        <authorList>
            <person name="Cohen D.B."/>
            <person name="Kent A.D."/>
        </authorList>
    </citation>
    <scope>NUCLEOTIDE SEQUENCE</scope>
</reference>
<organism evidence="2">
    <name type="scientific">Fagus sylvatica</name>
    <name type="common">Beechnut</name>
    <dbReference type="NCBI Taxonomy" id="28930"/>
    <lineage>
        <taxon>Eukaryota</taxon>
        <taxon>Viridiplantae</taxon>
        <taxon>Streptophyta</taxon>
        <taxon>Embryophyta</taxon>
        <taxon>Tracheophyta</taxon>
        <taxon>Spermatophyta</taxon>
        <taxon>Magnoliopsida</taxon>
        <taxon>eudicotyledons</taxon>
        <taxon>Gunneridae</taxon>
        <taxon>Pentapetalae</taxon>
        <taxon>rosids</taxon>
        <taxon>fabids</taxon>
        <taxon>Fagales</taxon>
        <taxon>Fagaceae</taxon>
        <taxon>Fagus</taxon>
    </lineage>
</organism>
<evidence type="ECO:0000313" key="2">
    <source>
        <dbReference type="EMBL" id="SPC75068.1"/>
    </source>
</evidence>
<keyword evidence="1" id="KW-1133">Transmembrane helix</keyword>
<sequence length="150" mass="16274">MGFLSLSSPQIGIGGLHRSWVQGLGLECMGLALLEDDSPSQQLVKPHGSEPPPMTSFPPCATTPIVESKNPSASCALRVERRRIYDIVNVLGVGWWFSMGFVLWLGYKDCGLEHWVGGCRSIGVFFFFVIVVVTTWGVVVGCGGFRRGVA</sequence>
<keyword evidence="1" id="KW-0812">Transmembrane</keyword>
<evidence type="ECO:0008006" key="3">
    <source>
        <dbReference type="Google" id="ProtNLM"/>
    </source>
</evidence>
<dbReference type="AlphaFoldDB" id="A0A2N9EJX3"/>
<accession>A0A2N9EJX3</accession>